<dbReference type="SUPFAM" id="SSF52540">
    <property type="entry name" value="P-loop containing nucleoside triphosphate hydrolases"/>
    <property type="match status" value="1"/>
</dbReference>
<dbReference type="InterPro" id="IPR003593">
    <property type="entry name" value="AAA+_ATPase"/>
</dbReference>
<gene>
    <name evidence="5" type="ORF">BBI15_07445</name>
</gene>
<keyword evidence="3" id="KW-0067">ATP-binding</keyword>
<evidence type="ECO:0000256" key="3">
    <source>
        <dbReference type="ARBA" id="ARBA00022840"/>
    </source>
</evidence>
<dbReference type="RefSeq" id="WP_068869793.1">
    <property type="nucleotide sequence ID" value="NZ_CP016539.2"/>
</dbReference>
<dbReference type="InterPro" id="IPR027417">
    <property type="entry name" value="P-loop_NTPase"/>
</dbReference>
<dbReference type="GO" id="GO:0016887">
    <property type="term" value="F:ATP hydrolysis activity"/>
    <property type="evidence" value="ECO:0007669"/>
    <property type="project" value="InterPro"/>
</dbReference>
<dbReference type="STRING" id="1038856.BBI15_07445"/>
<keyword evidence="6" id="KW-1185">Reference proteome</keyword>
<keyword evidence="2" id="KW-0547">Nucleotide-binding</keyword>
<feature type="domain" description="ABC transporter" evidence="4">
    <location>
        <begin position="2"/>
        <end position="233"/>
    </location>
</feature>
<dbReference type="SMART" id="SM00382">
    <property type="entry name" value="AAA"/>
    <property type="match status" value="1"/>
</dbReference>
<protein>
    <submittedName>
        <fullName evidence="5">ABC transporter</fullName>
    </submittedName>
</protein>
<evidence type="ECO:0000313" key="5">
    <source>
        <dbReference type="EMBL" id="ANU20058.1"/>
    </source>
</evidence>
<dbReference type="GO" id="GO:0005524">
    <property type="term" value="F:ATP binding"/>
    <property type="evidence" value="ECO:0007669"/>
    <property type="project" value="UniProtKB-KW"/>
</dbReference>
<dbReference type="Pfam" id="PF00005">
    <property type="entry name" value="ABC_tran"/>
    <property type="match status" value="1"/>
</dbReference>
<dbReference type="PANTHER" id="PTHR42939:SF1">
    <property type="entry name" value="ABC TRANSPORTER ATP-BINDING PROTEIN ALBC-RELATED"/>
    <property type="match status" value="1"/>
</dbReference>
<accession>A0A1C7E8K2</accession>
<evidence type="ECO:0000256" key="2">
    <source>
        <dbReference type="ARBA" id="ARBA00022741"/>
    </source>
</evidence>
<dbReference type="Proteomes" id="UP000092650">
    <property type="component" value="Chromosome"/>
</dbReference>
<dbReference type="CDD" id="cd03230">
    <property type="entry name" value="ABC_DR_subfamily_A"/>
    <property type="match status" value="1"/>
</dbReference>
<dbReference type="InterPro" id="IPR051782">
    <property type="entry name" value="ABC_Transporter_VariousFunc"/>
</dbReference>
<keyword evidence="1" id="KW-0813">Transport</keyword>
<dbReference type="AlphaFoldDB" id="A0A1C7E8K2"/>
<dbReference type="InterPro" id="IPR003439">
    <property type="entry name" value="ABC_transporter-like_ATP-bd"/>
</dbReference>
<proteinExistence type="predicted"/>
<dbReference type="OrthoDB" id="9804819at2"/>
<dbReference type="KEGG" id="ppla:BBI15_07445"/>
<dbReference type="PROSITE" id="PS50893">
    <property type="entry name" value="ABC_TRANSPORTER_2"/>
    <property type="match status" value="1"/>
</dbReference>
<evidence type="ECO:0000256" key="1">
    <source>
        <dbReference type="ARBA" id="ARBA00022448"/>
    </source>
</evidence>
<evidence type="ECO:0000259" key="4">
    <source>
        <dbReference type="PROSITE" id="PS50893"/>
    </source>
</evidence>
<dbReference type="PANTHER" id="PTHR42939">
    <property type="entry name" value="ABC TRANSPORTER ATP-BINDING PROTEIN ALBC-RELATED"/>
    <property type="match status" value="1"/>
</dbReference>
<reference evidence="5" key="1">
    <citation type="submission" date="2016-10" db="EMBL/GenBank/DDBJ databases">
        <authorList>
            <person name="See-Too W.S."/>
        </authorList>
    </citation>
    <scope>NUCLEOTIDE SEQUENCE [LARGE SCALE GENOMIC DNA]</scope>
    <source>
        <strain evidence="5">DSM 23997</strain>
    </source>
</reference>
<evidence type="ECO:0000313" key="6">
    <source>
        <dbReference type="Proteomes" id="UP000092650"/>
    </source>
</evidence>
<dbReference type="InterPro" id="IPR017871">
    <property type="entry name" value="ABC_transporter-like_CS"/>
</dbReference>
<dbReference type="EMBL" id="CP016539">
    <property type="protein sequence ID" value="ANU20058.1"/>
    <property type="molecule type" value="Genomic_DNA"/>
</dbReference>
<name>A0A1C7E8K2_9BACL</name>
<organism evidence="5 6">
    <name type="scientific">Planococcus plakortidis</name>
    <dbReference type="NCBI Taxonomy" id="1038856"/>
    <lineage>
        <taxon>Bacteria</taxon>
        <taxon>Bacillati</taxon>
        <taxon>Bacillota</taxon>
        <taxon>Bacilli</taxon>
        <taxon>Bacillales</taxon>
        <taxon>Caryophanaceae</taxon>
        <taxon>Planococcus</taxon>
    </lineage>
</organism>
<dbReference type="PROSITE" id="PS00211">
    <property type="entry name" value="ABC_TRANSPORTER_1"/>
    <property type="match status" value="1"/>
</dbReference>
<sequence length="237" mass="26293">MLSINNLTKVYKGSEKGIRNLTLDLAPGDICAFIGMNGAGKTTSIKSIVGIHRFDRGDIELDSVNIANNPQEFKQMIGYSPDTPVLYGNMTGYSYLELIGSIYQIDNETINEQLNTLLKKLNFGDAIHDLISTYSHGMKQRLVLISILMHNPKLIILDEPFVGLDPNATYFLQEEMKKRAAEGSIVLYSTHVLEVAEKLCNKVVMIHDGEVVVNDTMINLLSESSLGEKFRSITAHG</sequence>
<dbReference type="Gene3D" id="3.40.50.300">
    <property type="entry name" value="P-loop containing nucleotide triphosphate hydrolases"/>
    <property type="match status" value="1"/>
</dbReference>